<dbReference type="Proteomes" id="UP000308744">
    <property type="component" value="Unassembled WGS sequence"/>
</dbReference>
<protein>
    <submittedName>
        <fullName evidence="1">Uncharacterized protein</fullName>
    </submittedName>
</protein>
<sequence length="78" mass="8677">MLELIRKNTLLTDQFAIETDTNVDSALSVVSINAVDGNEADGFKENTGITLSLDYEELDEIIFILQEASNALKRSENR</sequence>
<proteinExistence type="predicted"/>
<evidence type="ECO:0000313" key="1">
    <source>
        <dbReference type="EMBL" id="TKI66666.1"/>
    </source>
</evidence>
<dbReference type="EMBL" id="SZPU01000056">
    <property type="protein sequence ID" value="TKI66666.1"/>
    <property type="molecule type" value="Genomic_DNA"/>
</dbReference>
<name>A0A4U2YY24_9BACI</name>
<keyword evidence="2" id="KW-1185">Reference proteome</keyword>
<reference evidence="1 2" key="1">
    <citation type="submission" date="2019-04" db="EMBL/GenBank/DDBJ databases">
        <title>Lysinibacillus genome sequencing.</title>
        <authorList>
            <person name="Dunlap C."/>
        </authorList>
    </citation>
    <scope>NUCLEOTIDE SEQUENCE [LARGE SCALE GENOMIC DNA]</scope>
    <source>
        <strain evidence="1 2">CCTCC AB 2010389</strain>
    </source>
</reference>
<gene>
    <name evidence="1" type="ORF">FC756_14670</name>
</gene>
<dbReference type="RefSeq" id="WP_107896585.1">
    <property type="nucleotide sequence ID" value="NZ_PYWM01000022.1"/>
</dbReference>
<evidence type="ECO:0000313" key="2">
    <source>
        <dbReference type="Proteomes" id="UP000308744"/>
    </source>
</evidence>
<accession>A0A4U2YY24</accession>
<comment type="caution">
    <text evidence="1">The sequence shown here is derived from an EMBL/GenBank/DDBJ whole genome shotgun (WGS) entry which is preliminary data.</text>
</comment>
<dbReference type="AlphaFoldDB" id="A0A4U2YY24"/>
<organism evidence="1 2">
    <name type="scientific">Lysinibacillus mangiferihumi</name>
    <dbReference type="NCBI Taxonomy" id="1130819"/>
    <lineage>
        <taxon>Bacteria</taxon>
        <taxon>Bacillati</taxon>
        <taxon>Bacillota</taxon>
        <taxon>Bacilli</taxon>
        <taxon>Bacillales</taxon>
        <taxon>Bacillaceae</taxon>
        <taxon>Lysinibacillus</taxon>
    </lineage>
</organism>